<name>A0ABR8F8C1_NOSLI</name>
<reference evidence="4 5" key="1">
    <citation type="journal article" date="2020" name="ISME J.">
        <title>Comparative genomics reveals insights into cyanobacterial evolution and habitat adaptation.</title>
        <authorList>
            <person name="Chen M.Y."/>
            <person name="Teng W.K."/>
            <person name="Zhao L."/>
            <person name="Hu C.X."/>
            <person name="Zhou Y.K."/>
            <person name="Han B.P."/>
            <person name="Song L.R."/>
            <person name="Shu W.S."/>
        </authorList>
    </citation>
    <scope>NUCLEOTIDE SEQUENCE [LARGE SCALE GENOMIC DNA]</scope>
    <source>
        <strain evidence="4 5">FACHB-391</strain>
    </source>
</reference>
<dbReference type="Proteomes" id="UP000604661">
    <property type="component" value="Unassembled WGS sequence"/>
</dbReference>
<dbReference type="RefSeq" id="WP_190971627.1">
    <property type="nucleotide sequence ID" value="NZ_JACJTE010000186.1"/>
</dbReference>
<dbReference type="Gene3D" id="3.40.50.2300">
    <property type="match status" value="1"/>
</dbReference>
<keyword evidence="5" id="KW-1185">Reference proteome</keyword>
<proteinExistence type="predicted"/>
<protein>
    <submittedName>
        <fullName evidence="4">Response regulator</fullName>
    </submittedName>
</protein>
<evidence type="ECO:0000313" key="5">
    <source>
        <dbReference type="Proteomes" id="UP000604661"/>
    </source>
</evidence>
<dbReference type="SUPFAM" id="SSF52172">
    <property type="entry name" value="CheY-like"/>
    <property type="match status" value="1"/>
</dbReference>
<organism evidence="4 5">
    <name type="scientific">Nostoc linckia FACHB-391</name>
    <dbReference type="NCBI Taxonomy" id="2692906"/>
    <lineage>
        <taxon>Bacteria</taxon>
        <taxon>Bacillati</taxon>
        <taxon>Cyanobacteriota</taxon>
        <taxon>Cyanophyceae</taxon>
        <taxon>Nostocales</taxon>
        <taxon>Nostocaceae</taxon>
        <taxon>Nostoc</taxon>
    </lineage>
</organism>
<dbReference type="InterPro" id="IPR011006">
    <property type="entry name" value="CheY-like_superfamily"/>
</dbReference>
<keyword evidence="1 2" id="KW-0597">Phosphoprotein</keyword>
<dbReference type="EMBL" id="JACJTE010000186">
    <property type="protein sequence ID" value="MBD2566296.1"/>
    <property type="molecule type" value="Genomic_DNA"/>
</dbReference>
<evidence type="ECO:0000256" key="1">
    <source>
        <dbReference type="ARBA" id="ARBA00022553"/>
    </source>
</evidence>
<dbReference type="InterPro" id="IPR050595">
    <property type="entry name" value="Bact_response_regulator"/>
</dbReference>
<dbReference type="Pfam" id="PF00072">
    <property type="entry name" value="Response_reg"/>
    <property type="match status" value="1"/>
</dbReference>
<evidence type="ECO:0000256" key="2">
    <source>
        <dbReference type="PROSITE-ProRule" id="PRU00169"/>
    </source>
</evidence>
<evidence type="ECO:0000259" key="3">
    <source>
        <dbReference type="PROSITE" id="PS50110"/>
    </source>
</evidence>
<dbReference type="PANTHER" id="PTHR44591:SF3">
    <property type="entry name" value="RESPONSE REGULATORY DOMAIN-CONTAINING PROTEIN"/>
    <property type="match status" value="1"/>
</dbReference>
<gene>
    <name evidence="4" type="ORF">H6G95_38385</name>
</gene>
<sequence length="80" mass="8965">MDPLQDLTVLIVDDNNDIIFLTEIILKNYGFHVLTASSASAAFEIIEKAYLDILIIDLGMPEESGYSLIERVRKLPPSQN</sequence>
<comment type="caution">
    <text evidence="4">The sequence shown here is derived from an EMBL/GenBank/DDBJ whole genome shotgun (WGS) entry which is preliminary data.</text>
</comment>
<evidence type="ECO:0000313" key="4">
    <source>
        <dbReference type="EMBL" id="MBD2566296.1"/>
    </source>
</evidence>
<dbReference type="InterPro" id="IPR001789">
    <property type="entry name" value="Sig_transdc_resp-reg_receiver"/>
</dbReference>
<feature type="domain" description="Response regulatory" evidence="3">
    <location>
        <begin position="8"/>
        <end position="80"/>
    </location>
</feature>
<dbReference type="PROSITE" id="PS50110">
    <property type="entry name" value="RESPONSE_REGULATORY"/>
    <property type="match status" value="1"/>
</dbReference>
<accession>A0ABR8F8C1</accession>
<dbReference type="PANTHER" id="PTHR44591">
    <property type="entry name" value="STRESS RESPONSE REGULATOR PROTEIN 1"/>
    <property type="match status" value="1"/>
</dbReference>
<feature type="modified residue" description="4-aspartylphosphate" evidence="2">
    <location>
        <position position="57"/>
    </location>
</feature>